<accession>A0A363P0G6</accession>
<dbReference type="InterPro" id="IPR036291">
    <property type="entry name" value="NAD(P)-bd_dom_sf"/>
</dbReference>
<organism evidence="3 4">
    <name type="scientific">Sphingobacterium athyrii</name>
    <dbReference type="NCBI Taxonomy" id="2152717"/>
    <lineage>
        <taxon>Bacteria</taxon>
        <taxon>Pseudomonadati</taxon>
        <taxon>Bacteroidota</taxon>
        <taxon>Sphingobacteriia</taxon>
        <taxon>Sphingobacteriales</taxon>
        <taxon>Sphingobacteriaceae</taxon>
        <taxon>Sphingobacterium</taxon>
    </lineage>
</organism>
<dbReference type="PANTHER" id="PTHR42748:SF3">
    <property type="entry name" value="BLL4366 PROTEIN"/>
    <property type="match status" value="1"/>
</dbReference>
<dbReference type="Gene3D" id="3.40.50.720">
    <property type="entry name" value="NAD(P)-binding Rossmann-like Domain"/>
    <property type="match status" value="1"/>
</dbReference>
<evidence type="ECO:0000313" key="3">
    <source>
        <dbReference type="EMBL" id="PUV26411.1"/>
    </source>
</evidence>
<keyword evidence="1" id="KW-0521">NADP</keyword>
<dbReference type="Pfam" id="PF13460">
    <property type="entry name" value="NAD_binding_10"/>
    <property type="match status" value="1"/>
</dbReference>
<feature type="domain" description="NAD(P)-binding" evidence="2">
    <location>
        <begin position="7"/>
        <end position="170"/>
    </location>
</feature>
<dbReference type="SUPFAM" id="SSF51735">
    <property type="entry name" value="NAD(P)-binding Rossmann-fold domains"/>
    <property type="match status" value="1"/>
</dbReference>
<dbReference type="EMBL" id="QCXX01000001">
    <property type="protein sequence ID" value="PUV26411.1"/>
    <property type="molecule type" value="Genomic_DNA"/>
</dbReference>
<evidence type="ECO:0000313" key="4">
    <source>
        <dbReference type="Proteomes" id="UP000250831"/>
    </source>
</evidence>
<sequence length="250" mass="26523">MKILVIGGTGLIGTKTVAKLRALGHEVIAASPNTGINTITGEGLAEAVNGAEVVIDLANSPSFADKDVMEFFETSGKNLLAAEINAGVKHHIALSVVGTSRLQASGYFRAKQVQEDFIVKSGIPYTIIHSTQFLEFLGGIVASAQDGDVINLSTAKIQPIAAEDVSSFVTEFALGQPMNGIVEIGGPEQFELAGLVQQYLIKTENSKKVVGSKDALYFGTPLEELTLVPSADAKLGKLTFEEWFRLSAQK</sequence>
<keyword evidence="4" id="KW-1185">Reference proteome</keyword>
<dbReference type="Proteomes" id="UP000250831">
    <property type="component" value="Unassembled WGS sequence"/>
</dbReference>
<protein>
    <submittedName>
        <fullName evidence="3">NmrA family transcriptional regulator</fullName>
    </submittedName>
</protein>
<dbReference type="InterPro" id="IPR016040">
    <property type="entry name" value="NAD(P)-bd_dom"/>
</dbReference>
<dbReference type="RefSeq" id="WP_108632703.1">
    <property type="nucleotide sequence ID" value="NZ_QCXX01000001.1"/>
</dbReference>
<dbReference type="InterPro" id="IPR051164">
    <property type="entry name" value="NmrA-like_oxidored"/>
</dbReference>
<evidence type="ECO:0000259" key="2">
    <source>
        <dbReference type="Pfam" id="PF13460"/>
    </source>
</evidence>
<dbReference type="OrthoDB" id="9771302at2"/>
<evidence type="ECO:0000256" key="1">
    <source>
        <dbReference type="ARBA" id="ARBA00022857"/>
    </source>
</evidence>
<dbReference type="AlphaFoldDB" id="A0A363P0G6"/>
<dbReference type="PANTHER" id="PTHR42748">
    <property type="entry name" value="NITROGEN METABOLITE REPRESSION PROTEIN NMRA FAMILY MEMBER"/>
    <property type="match status" value="1"/>
</dbReference>
<reference evidence="3 4" key="1">
    <citation type="submission" date="2018-04" db="EMBL/GenBank/DDBJ databases">
        <title>Sphingobacterium sp. M46 Genome.</title>
        <authorList>
            <person name="Cheng J."/>
            <person name="Li Y."/>
        </authorList>
    </citation>
    <scope>NUCLEOTIDE SEQUENCE [LARGE SCALE GENOMIC DNA]</scope>
    <source>
        <strain evidence="3 4">M46</strain>
    </source>
</reference>
<gene>
    <name evidence="3" type="ORF">DCO56_05575</name>
</gene>
<name>A0A363P0G6_9SPHI</name>
<comment type="caution">
    <text evidence="3">The sequence shown here is derived from an EMBL/GenBank/DDBJ whole genome shotgun (WGS) entry which is preliminary data.</text>
</comment>
<proteinExistence type="predicted"/>